<name>A0A106BVQ9_THIDE</name>
<evidence type="ECO:0000256" key="7">
    <source>
        <dbReference type="RuleBase" id="RU365095"/>
    </source>
</evidence>
<dbReference type="UniPathway" id="UPA00115">
    <property type="reaction ID" value="UER00409"/>
</dbReference>
<evidence type="ECO:0000313" key="10">
    <source>
        <dbReference type="Proteomes" id="UP000064243"/>
    </source>
</evidence>
<comment type="caution">
    <text evidence="9">The sequence shown here is derived from an EMBL/GenBank/DDBJ whole genome shotgun (WGS) entry which is preliminary data.</text>
</comment>
<keyword evidence="10" id="KW-1185">Reference proteome</keyword>
<keyword evidence="7" id="KW-0378">Hydrolase</keyword>
<evidence type="ECO:0000256" key="1">
    <source>
        <dbReference type="ARBA" id="ARBA00000832"/>
    </source>
</evidence>
<dbReference type="NCBIfam" id="TIGR01198">
    <property type="entry name" value="pgl"/>
    <property type="match status" value="1"/>
</dbReference>
<feature type="domain" description="Glucosamine/galactosamine-6-phosphate isomerase" evidence="8">
    <location>
        <begin position="10"/>
        <end position="220"/>
    </location>
</feature>
<dbReference type="Proteomes" id="UP000064243">
    <property type="component" value="Unassembled WGS sequence"/>
</dbReference>
<dbReference type="AlphaFoldDB" id="A0A106BVQ9"/>
<evidence type="ECO:0000256" key="2">
    <source>
        <dbReference type="ARBA" id="ARBA00002681"/>
    </source>
</evidence>
<evidence type="ECO:0000313" key="9">
    <source>
        <dbReference type="EMBL" id="KVW99549.1"/>
    </source>
</evidence>
<accession>A0A106BVQ9</accession>
<dbReference type="Pfam" id="PF01182">
    <property type="entry name" value="Glucosamine_iso"/>
    <property type="match status" value="1"/>
</dbReference>
<evidence type="ECO:0000256" key="3">
    <source>
        <dbReference type="ARBA" id="ARBA00004961"/>
    </source>
</evidence>
<gene>
    <name evidence="7" type="primary">pgl</name>
    <name evidence="9" type="ORF">ABW22_01030</name>
</gene>
<sequence>MQPEWRVLADADALVERLAAALCAEAEAAIAARGVFHLVLAGGTTPLALYRALADRRAGDARWHVWYGDERCLPADYPERNSVMLEAAWFAASSIPPENRRPIPAERGAREAAAVYGEWLEGVGDFDVALLGMGEDGHTASLFPGHGWGDAPDSADVLAVHAAPKPPPERVSLSAARLNRSRRVWFVITGSGKRKALLCWKNGETLPASVVRGKLETVAWLDAAAWPVNE</sequence>
<dbReference type="PANTHER" id="PTHR11054:SF0">
    <property type="entry name" value="6-PHOSPHOGLUCONOLACTONASE"/>
    <property type="match status" value="1"/>
</dbReference>
<dbReference type="PATRIC" id="fig|36861.3.peg.1932"/>
<dbReference type="InterPro" id="IPR005900">
    <property type="entry name" value="6-phosphogluconolactonase_DevB"/>
</dbReference>
<comment type="function">
    <text evidence="2 7">Hydrolysis of 6-phosphogluconolactone to 6-phosphogluconate.</text>
</comment>
<dbReference type="PANTHER" id="PTHR11054">
    <property type="entry name" value="6-PHOSPHOGLUCONOLACTONASE"/>
    <property type="match status" value="1"/>
</dbReference>
<comment type="pathway">
    <text evidence="3 7">Carbohydrate degradation; pentose phosphate pathway; D-ribulose 5-phosphate from D-glucose 6-phosphate (oxidative stage): step 2/3.</text>
</comment>
<dbReference type="RefSeq" id="WP_059751073.1">
    <property type="nucleotide sequence ID" value="NZ_LDUG01000003.1"/>
</dbReference>
<organism evidence="9 10">
    <name type="scientific">Thiobacillus denitrificans</name>
    <dbReference type="NCBI Taxonomy" id="36861"/>
    <lineage>
        <taxon>Bacteria</taxon>
        <taxon>Pseudomonadati</taxon>
        <taxon>Pseudomonadota</taxon>
        <taxon>Betaproteobacteria</taxon>
        <taxon>Nitrosomonadales</taxon>
        <taxon>Thiobacillaceae</taxon>
        <taxon>Thiobacillus</taxon>
    </lineage>
</organism>
<evidence type="ECO:0000256" key="5">
    <source>
        <dbReference type="ARBA" id="ARBA00013198"/>
    </source>
</evidence>
<dbReference type="GO" id="GO:0005975">
    <property type="term" value="P:carbohydrate metabolic process"/>
    <property type="evidence" value="ECO:0007669"/>
    <property type="project" value="UniProtKB-UniRule"/>
</dbReference>
<dbReference type="OrthoDB" id="9810967at2"/>
<dbReference type="EMBL" id="LDUG01000003">
    <property type="protein sequence ID" value="KVW99549.1"/>
    <property type="molecule type" value="Genomic_DNA"/>
</dbReference>
<dbReference type="CDD" id="cd01400">
    <property type="entry name" value="6PGL"/>
    <property type="match status" value="1"/>
</dbReference>
<evidence type="ECO:0000256" key="6">
    <source>
        <dbReference type="ARBA" id="ARBA00020337"/>
    </source>
</evidence>
<reference evidence="9 10" key="1">
    <citation type="journal article" date="2015" name="Appl. Environ. Microbiol.">
        <title>Aerobic and Anaerobic Thiosulfate Oxidation by a Cold-Adapted, Subglacial Chemoautotroph.</title>
        <authorList>
            <person name="Harrold Z.R."/>
            <person name="Skidmore M.L."/>
            <person name="Hamilton T.L."/>
            <person name="Desch L."/>
            <person name="Amada K."/>
            <person name="van Gelder W."/>
            <person name="Glover K."/>
            <person name="Roden E.E."/>
            <person name="Boyd E.S."/>
        </authorList>
    </citation>
    <scope>NUCLEOTIDE SEQUENCE [LARGE SCALE GENOMIC DNA]</scope>
    <source>
        <strain evidence="9 10">RG</strain>
    </source>
</reference>
<proteinExistence type="inferred from homology"/>
<dbReference type="InterPro" id="IPR006148">
    <property type="entry name" value="Glc/Gal-6P_isomerase"/>
</dbReference>
<comment type="similarity">
    <text evidence="4 7">Belongs to the glucosamine/galactosamine-6-phosphate isomerase family. 6-phosphogluconolactonase subfamily.</text>
</comment>
<dbReference type="SUPFAM" id="SSF100950">
    <property type="entry name" value="NagB/RpiA/CoA transferase-like"/>
    <property type="match status" value="1"/>
</dbReference>
<dbReference type="GO" id="GO:0006098">
    <property type="term" value="P:pentose-phosphate shunt"/>
    <property type="evidence" value="ECO:0007669"/>
    <property type="project" value="UniProtKB-UniPathway"/>
</dbReference>
<evidence type="ECO:0000256" key="4">
    <source>
        <dbReference type="ARBA" id="ARBA00010662"/>
    </source>
</evidence>
<protein>
    <recommendedName>
        <fullName evidence="6 7">6-phosphogluconolactonase</fullName>
        <shortName evidence="7">6PGL</shortName>
        <ecNumber evidence="5 7">3.1.1.31</ecNumber>
    </recommendedName>
</protein>
<dbReference type="InterPro" id="IPR037171">
    <property type="entry name" value="NagB/RpiA_transferase-like"/>
</dbReference>
<comment type="catalytic activity">
    <reaction evidence="1 7">
        <text>6-phospho-D-glucono-1,5-lactone + H2O = 6-phospho-D-gluconate + H(+)</text>
        <dbReference type="Rhea" id="RHEA:12556"/>
        <dbReference type="ChEBI" id="CHEBI:15377"/>
        <dbReference type="ChEBI" id="CHEBI:15378"/>
        <dbReference type="ChEBI" id="CHEBI:57955"/>
        <dbReference type="ChEBI" id="CHEBI:58759"/>
        <dbReference type="EC" id="3.1.1.31"/>
    </reaction>
</comment>
<dbReference type="EC" id="3.1.1.31" evidence="5 7"/>
<dbReference type="GO" id="GO:0017057">
    <property type="term" value="F:6-phosphogluconolactonase activity"/>
    <property type="evidence" value="ECO:0007669"/>
    <property type="project" value="UniProtKB-UniRule"/>
</dbReference>
<dbReference type="Gene3D" id="3.40.50.1360">
    <property type="match status" value="1"/>
</dbReference>
<evidence type="ECO:0000259" key="8">
    <source>
        <dbReference type="Pfam" id="PF01182"/>
    </source>
</evidence>
<dbReference type="InterPro" id="IPR039104">
    <property type="entry name" value="6PGL"/>
</dbReference>